<proteinExistence type="predicted"/>
<reference evidence="2 3" key="1">
    <citation type="submission" date="2014-04" db="EMBL/GenBank/DDBJ databases">
        <authorList>
            <consortium name="DOE Joint Genome Institute"/>
            <person name="Kuo A."/>
            <person name="Girlanda M."/>
            <person name="Perotto S."/>
            <person name="Kohler A."/>
            <person name="Nagy L.G."/>
            <person name="Floudas D."/>
            <person name="Copeland A."/>
            <person name="Barry K.W."/>
            <person name="Cichocki N."/>
            <person name="Veneault-Fourrey C."/>
            <person name="LaButti K."/>
            <person name="Lindquist E.A."/>
            <person name="Lipzen A."/>
            <person name="Lundell T."/>
            <person name="Morin E."/>
            <person name="Murat C."/>
            <person name="Sun H."/>
            <person name="Tunlid A."/>
            <person name="Henrissat B."/>
            <person name="Grigoriev I.V."/>
            <person name="Hibbett D.S."/>
            <person name="Martin F."/>
            <person name="Nordberg H.P."/>
            <person name="Cantor M.N."/>
            <person name="Hua S.X."/>
        </authorList>
    </citation>
    <scope>NUCLEOTIDE SEQUENCE [LARGE SCALE GENOMIC DNA]</scope>
    <source>
        <strain evidence="2 3">MUT 4182</strain>
    </source>
</reference>
<reference evidence="3" key="2">
    <citation type="submission" date="2015-01" db="EMBL/GenBank/DDBJ databases">
        <title>Evolutionary Origins and Diversification of the Mycorrhizal Mutualists.</title>
        <authorList>
            <consortium name="DOE Joint Genome Institute"/>
            <consortium name="Mycorrhizal Genomics Consortium"/>
            <person name="Kohler A."/>
            <person name="Kuo A."/>
            <person name="Nagy L.G."/>
            <person name="Floudas D."/>
            <person name="Copeland A."/>
            <person name="Barry K.W."/>
            <person name="Cichocki N."/>
            <person name="Veneault-Fourrey C."/>
            <person name="LaButti K."/>
            <person name="Lindquist E.A."/>
            <person name="Lipzen A."/>
            <person name="Lundell T."/>
            <person name="Morin E."/>
            <person name="Murat C."/>
            <person name="Riley R."/>
            <person name="Ohm R."/>
            <person name="Sun H."/>
            <person name="Tunlid A."/>
            <person name="Henrissat B."/>
            <person name="Grigoriev I.V."/>
            <person name="Hibbett D.S."/>
            <person name="Martin F."/>
        </authorList>
    </citation>
    <scope>NUCLEOTIDE SEQUENCE [LARGE SCALE GENOMIC DNA]</scope>
    <source>
        <strain evidence="3">MUT 4182</strain>
    </source>
</reference>
<feature type="compositionally biased region" description="Basic residues" evidence="1">
    <location>
        <begin position="716"/>
        <end position="725"/>
    </location>
</feature>
<dbReference type="STRING" id="1051891.A0A0C3QCE4"/>
<organism evidence="2 3">
    <name type="scientific">Tulasnella calospora MUT 4182</name>
    <dbReference type="NCBI Taxonomy" id="1051891"/>
    <lineage>
        <taxon>Eukaryota</taxon>
        <taxon>Fungi</taxon>
        <taxon>Dikarya</taxon>
        <taxon>Basidiomycota</taxon>
        <taxon>Agaricomycotina</taxon>
        <taxon>Agaricomycetes</taxon>
        <taxon>Cantharellales</taxon>
        <taxon>Tulasnellaceae</taxon>
        <taxon>Tulasnella</taxon>
    </lineage>
</organism>
<feature type="region of interest" description="Disordered" evidence="1">
    <location>
        <begin position="702"/>
        <end position="725"/>
    </location>
</feature>
<dbReference type="OrthoDB" id="2565179at2759"/>
<dbReference type="AlphaFoldDB" id="A0A0C3QCE4"/>
<keyword evidence="3" id="KW-1185">Reference proteome</keyword>
<accession>A0A0C3QCE4</accession>
<evidence type="ECO:0000256" key="1">
    <source>
        <dbReference type="SAM" id="MobiDB-lite"/>
    </source>
</evidence>
<dbReference type="EMBL" id="KN822995">
    <property type="protein sequence ID" value="KIO28355.1"/>
    <property type="molecule type" value="Genomic_DNA"/>
</dbReference>
<name>A0A0C3QCE4_9AGAM</name>
<dbReference type="HOGENOM" id="CLU_381822_0_0_1"/>
<evidence type="ECO:0000313" key="2">
    <source>
        <dbReference type="EMBL" id="KIO28355.1"/>
    </source>
</evidence>
<gene>
    <name evidence="2" type="ORF">M407DRAFT_6790</name>
</gene>
<sequence>MLLTNGSFVISAFAFKVVENTSPPAIIANASNHHASRSSFRTGASRDALQRQAEERFEAQPVIMSRNTSADLDVSKNNARKPQYFAQNPAHVLLKDLRQLDTTKVPTSETPTHRPHLETLWDRWTSLYSDIWSTYALPIVTLFVRLAGKMLNPILLGTIAHFVKTYPDIVPTTDRILHPATSEAPPIDIAEVKEGILVQWAVAESSLGTTSWGGIVQALRGAGLAPSGRIEEGRMASFASYVIEEWAKRKPEIASELYSSAQREGIRLPGRALFALCQAAIDDGQYDRALEILGQGTIEPNQHRLVVERMVTAVSQRGIVSLNGAMASVLGESMLAVSSKELIRPTNRRHWEWCIVVLARSRHERMAHRIYQSLHPQDWGGPFLRELCTILCHGRSFKLAGNIASSLDQDRLVRKHLHYMVFQHASRAGLNKLARQSWTALRTMKDFIPTQYDHLLLRQALRVERTGKVSPLPVTSRLDASDPRTVILGHRMLADAGRNKLANQQVAALLDTERTDEAAQQWTPSTVLCTMNNILTSELRTKSTQTTKDIIDIFSRLFRPQPKPPASSDVLQARYAVTPDPVTLNIILGAWMGLKEVRAAEIRELFDKLVSLSYPTSSGAFTPTSVFRTHPSASIKPIIILVEEVLGDHSVITRLSTRKHVLPLYKMFMKHLYMRGDISSARQVTYIYKGLRNFAELEKEKESRERHLKSLEGPGKGKRFTKTPS</sequence>
<evidence type="ECO:0000313" key="3">
    <source>
        <dbReference type="Proteomes" id="UP000054248"/>
    </source>
</evidence>
<dbReference type="Proteomes" id="UP000054248">
    <property type="component" value="Unassembled WGS sequence"/>
</dbReference>
<protein>
    <submittedName>
        <fullName evidence="2">Uncharacterized protein</fullName>
    </submittedName>
</protein>